<dbReference type="RefSeq" id="WP_034843107.1">
    <property type="nucleotide sequence ID" value="NZ_JOKH01000012.1"/>
</dbReference>
<accession>A0A081N005</accession>
<evidence type="ECO:0000256" key="1">
    <source>
        <dbReference type="SAM" id="MobiDB-lite"/>
    </source>
</evidence>
<dbReference type="InterPro" id="IPR007844">
    <property type="entry name" value="AsmA"/>
</dbReference>
<dbReference type="STRING" id="1137799.GZ78_28420"/>
<evidence type="ECO:0000313" key="4">
    <source>
        <dbReference type="Proteomes" id="UP000028073"/>
    </source>
</evidence>
<protein>
    <recommendedName>
        <fullName evidence="2">AsmA domain-containing protein</fullName>
    </recommendedName>
</protein>
<dbReference type="EMBL" id="JOKH01000012">
    <property type="protein sequence ID" value="KEQ11778.1"/>
    <property type="molecule type" value="Genomic_DNA"/>
</dbReference>
<feature type="domain" description="AsmA" evidence="2">
    <location>
        <begin position="1"/>
        <end position="197"/>
    </location>
</feature>
<dbReference type="GO" id="GO:0090313">
    <property type="term" value="P:regulation of protein targeting to membrane"/>
    <property type="evidence" value="ECO:0007669"/>
    <property type="project" value="TreeGrafter"/>
</dbReference>
<reference evidence="3 4" key="1">
    <citation type="submission" date="2014-06" db="EMBL/GenBank/DDBJ databases">
        <title>Whole Genome Sequences of Three Symbiotic Endozoicomonas Bacteria.</title>
        <authorList>
            <person name="Neave M.J."/>
            <person name="Apprill A."/>
            <person name="Voolstra C.R."/>
        </authorList>
    </citation>
    <scope>NUCLEOTIDE SEQUENCE [LARGE SCALE GENOMIC DNA]</scope>
    <source>
        <strain evidence="3 4">DSM 25634</strain>
    </source>
</reference>
<feature type="domain" description="AsmA" evidence="2">
    <location>
        <begin position="282"/>
        <end position="577"/>
    </location>
</feature>
<sequence>MNRLIKFIAFVVAGIIVLAVAAALILPKVIDPNDYRDDISKLVYDNTGLTLTIDGPIGWSVFPWLGLSLEQVNVKGADNSELAKLGTAEVSVKLLPLLSKKVEMQTAKLVGLELSLVKNQSGKGNWEAPKKPGTQPTATETTKVETPEGTTDSAPLELDIANVTVEGLVIRYDDKSTGKTYLVDQAGLETGAVRNNVPFDFNLKARIKSSEPDLTLMTGISGILKFNLKQGTYDLKDLKISANPAVDNAEALQIVGNLNVQQKPLMIKGHLDVTQFNPGKLLNEIKIKLPPMADPKAMTQMAFKSSFTTDGKSFSADKLDLTLDDFNIDGFFKIADLERQDMTFQFKGNDLNLDRYLPPASEQSTSKEKSEGKTEGVQSTEPPVVASGSTKELPLIPEDVLRPLNIKGSLELASLTVAKLIFNKPTVKLTALNGRQEIKLTSGFYEGTIDLDGKLDVRKKGDPRVQTTADLKGINLEALAQPIPTLKSIGGKVNADLNLTTNGQLQSVLTRNLNGKVDFKIDKGAFTQANFDKMVCEGIAKIRKKDLQKKDWGNATQFTNLGGSFIVRNGVASNKDLTAALTNLKLQGDGDINLVKQTLDYHVGLNISGDRAPDSDPACQVNEDYADVTWPVRCQGQLGQQECGIDTERLADTIASLAKQEVKKRLEKEIEKKAGPLKDALKGLFK</sequence>
<dbReference type="GO" id="GO:0005886">
    <property type="term" value="C:plasma membrane"/>
    <property type="evidence" value="ECO:0007669"/>
    <property type="project" value="TreeGrafter"/>
</dbReference>
<dbReference type="InterPro" id="IPR052894">
    <property type="entry name" value="AsmA-related"/>
</dbReference>
<dbReference type="Proteomes" id="UP000028073">
    <property type="component" value="Unassembled WGS sequence"/>
</dbReference>
<organism evidence="3 4">
    <name type="scientific">Endozoicomonas numazuensis</name>
    <dbReference type="NCBI Taxonomy" id="1137799"/>
    <lineage>
        <taxon>Bacteria</taxon>
        <taxon>Pseudomonadati</taxon>
        <taxon>Pseudomonadota</taxon>
        <taxon>Gammaproteobacteria</taxon>
        <taxon>Oceanospirillales</taxon>
        <taxon>Endozoicomonadaceae</taxon>
        <taxon>Endozoicomonas</taxon>
    </lineage>
</organism>
<comment type="caution">
    <text evidence="3">The sequence shown here is derived from an EMBL/GenBank/DDBJ whole genome shotgun (WGS) entry which is preliminary data.</text>
</comment>
<evidence type="ECO:0000313" key="3">
    <source>
        <dbReference type="EMBL" id="KEQ11778.1"/>
    </source>
</evidence>
<name>A0A081N005_9GAMM</name>
<feature type="region of interest" description="Disordered" evidence="1">
    <location>
        <begin position="355"/>
        <end position="389"/>
    </location>
</feature>
<feature type="region of interest" description="Disordered" evidence="1">
    <location>
        <begin position="122"/>
        <end position="153"/>
    </location>
</feature>
<gene>
    <name evidence="3" type="ORF">GZ78_28420</name>
</gene>
<feature type="compositionally biased region" description="Basic and acidic residues" evidence="1">
    <location>
        <begin position="365"/>
        <end position="374"/>
    </location>
</feature>
<dbReference type="AlphaFoldDB" id="A0A081N005"/>
<dbReference type="PANTHER" id="PTHR30441">
    <property type="entry name" value="DUF748 DOMAIN-CONTAINING PROTEIN"/>
    <property type="match status" value="1"/>
</dbReference>
<keyword evidence="4" id="KW-1185">Reference proteome</keyword>
<proteinExistence type="predicted"/>
<dbReference type="Pfam" id="PF05170">
    <property type="entry name" value="AsmA"/>
    <property type="match status" value="2"/>
</dbReference>
<dbReference type="eggNOG" id="COG2982">
    <property type="taxonomic scope" value="Bacteria"/>
</dbReference>
<dbReference type="PANTHER" id="PTHR30441:SF4">
    <property type="entry name" value="PROTEIN ASMA"/>
    <property type="match status" value="1"/>
</dbReference>
<evidence type="ECO:0000259" key="2">
    <source>
        <dbReference type="Pfam" id="PF05170"/>
    </source>
</evidence>
<dbReference type="OrthoDB" id="9766390at2"/>